<keyword evidence="2 5" id="KW-0812">Transmembrane</keyword>
<dbReference type="PANTHER" id="PTHR38480">
    <property type="entry name" value="SLR0254 PROTEIN"/>
    <property type="match status" value="1"/>
</dbReference>
<gene>
    <name evidence="7" type="ORF">ENJ15_06925</name>
</gene>
<dbReference type="InterPro" id="IPR010432">
    <property type="entry name" value="RDD"/>
</dbReference>
<reference evidence="7" key="1">
    <citation type="journal article" date="2020" name="mSystems">
        <title>Genome- and Community-Level Interaction Insights into Carbon Utilization and Element Cycling Functions of Hydrothermarchaeota in Hydrothermal Sediment.</title>
        <authorList>
            <person name="Zhou Z."/>
            <person name="Liu Y."/>
            <person name="Xu W."/>
            <person name="Pan J."/>
            <person name="Luo Z.H."/>
            <person name="Li M."/>
        </authorList>
    </citation>
    <scope>NUCLEOTIDE SEQUENCE [LARGE SCALE GENOMIC DNA]</scope>
    <source>
        <strain evidence="7">HyVt-460</strain>
    </source>
</reference>
<organism evidence="7">
    <name type="scientific">Caldithrix abyssi</name>
    <dbReference type="NCBI Taxonomy" id="187145"/>
    <lineage>
        <taxon>Bacteria</taxon>
        <taxon>Pseudomonadati</taxon>
        <taxon>Calditrichota</taxon>
        <taxon>Calditrichia</taxon>
        <taxon>Calditrichales</taxon>
        <taxon>Calditrichaceae</taxon>
        <taxon>Caldithrix</taxon>
    </lineage>
</organism>
<feature type="transmembrane region" description="Helical" evidence="5">
    <location>
        <begin position="25"/>
        <end position="48"/>
    </location>
</feature>
<comment type="subcellular location">
    <subcellularLocation>
        <location evidence="1">Membrane</location>
        <topology evidence="1">Multi-pass membrane protein</topology>
    </subcellularLocation>
</comment>
<dbReference type="Pfam" id="PF06271">
    <property type="entry name" value="RDD"/>
    <property type="match status" value="1"/>
</dbReference>
<dbReference type="PANTHER" id="PTHR38480:SF1">
    <property type="entry name" value="SLR0254 PROTEIN"/>
    <property type="match status" value="1"/>
</dbReference>
<keyword evidence="4 5" id="KW-0472">Membrane</keyword>
<keyword evidence="3 5" id="KW-1133">Transmembrane helix</keyword>
<feature type="transmembrane region" description="Helical" evidence="5">
    <location>
        <begin position="60"/>
        <end position="81"/>
    </location>
</feature>
<dbReference type="AlphaFoldDB" id="A0A7V5RQP6"/>
<evidence type="ECO:0000256" key="5">
    <source>
        <dbReference type="SAM" id="Phobius"/>
    </source>
</evidence>
<protein>
    <submittedName>
        <fullName evidence="7">RDD family protein</fullName>
    </submittedName>
</protein>
<comment type="caution">
    <text evidence="7">The sequence shown here is derived from an EMBL/GenBank/DDBJ whole genome shotgun (WGS) entry which is preliminary data.</text>
</comment>
<evidence type="ECO:0000256" key="4">
    <source>
        <dbReference type="ARBA" id="ARBA00023136"/>
    </source>
</evidence>
<evidence type="ECO:0000259" key="6">
    <source>
        <dbReference type="Pfam" id="PF06271"/>
    </source>
</evidence>
<evidence type="ECO:0000313" key="7">
    <source>
        <dbReference type="EMBL" id="HHM02732.1"/>
    </source>
</evidence>
<dbReference type="GO" id="GO:0016020">
    <property type="term" value="C:membrane"/>
    <property type="evidence" value="ECO:0007669"/>
    <property type="project" value="UniProtKB-SubCell"/>
</dbReference>
<sequence>MENIDIATTQNVAINYKLAGIADRMLAVILDWIIQAAYLITLFIVGAFLQSGFGMGIESFGLMSLLTLPLFLYEVLFESLMNGQTPGKKIRGIRVMSTDGSEANIGQFIIRWLL</sequence>
<feature type="non-terminal residue" evidence="7">
    <location>
        <position position="114"/>
    </location>
</feature>
<evidence type="ECO:0000256" key="2">
    <source>
        <dbReference type="ARBA" id="ARBA00022692"/>
    </source>
</evidence>
<dbReference type="Proteomes" id="UP000885771">
    <property type="component" value="Unassembled WGS sequence"/>
</dbReference>
<accession>A0A7V5RQP6</accession>
<feature type="domain" description="RDD" evidence="6">
    <location>
        <begin position="18"/>
        <end position="113"/>
    </location>
</feature>
<name>A0A7V5RQP6_CALAY</name>
<proteinExistence type="predicted"/>
<evidence type="ECO:0000256" key="3">
    <source>
        <dbReference type="ARBA" id="ARBA00022989"/>
    </source>
</evidence>
<dbReference type="EMBL" id="DRLI01000263">
    <property type="protein sequence ID" value="HHM02732.1"/>
    <property type="molecule type" value="Genomic_DNA"/>
</dbReference>
<evidence type="ECO:0000256" key="1">
    <source>
        <dbReference type="ARBA" id="ARBA00004141"/>
    </source>
</evidence>